<evidence type="ECO:0000256" key="1">
    <source>
        <dbReference type="SAM" id="SignalP"/>
    </source>
</evidence>
<evidence type="ECO:0000313" key="2">
    <source>
        <dbReference type="EMBL" id="ADR22281.1"/>
    </source>
</evidence>
<feature type="chain" id="PRO_5003187943" evidence="1">
    <location>
        <begin position="19"/>
        <end position="258"/>
    </location>
</feature>
<proteinExistence type="predicted"/>
<dbReference type="HOGENOM" id="CLU_1076912_0_0_10"/>
<name>E4TKX8_MARTH</name>
<dbReference type="AlphaFoldDB" id="E4TKX8"/>
<dbReference type="EMBL" id="CP002349">
    <property type="protein sequence ID" value="ADR22281.1"/>
    <property type="molecule type" value="Genomic_DNA"/>
</dbReference>
<dbReference type="RefSeq" id="WP_013454424.1">
    <property type="nucleotide sequence ID" value="NC_014759.1"/>
</dbReference>
<keyword evidence="3" id="KW-1185">Reference proteome</keyword>
<gene>
    <name evidence="2" type="ordered locus">Ftrac_2302</name>
</gene>
<accession>E4TKX8</accession>
<dbReference type="Proteomes" id="UP000008720">
    <property type="component" value="Chromosome"/>
</dbReference>
<reference evidence="2 3" key="1">
    <citation type="journal article" date="2011" name="Stand. Genomic Sci.">
        <title>Complete genome sequence of Marivirga tractuosa type strain (H-43).</title>
        <authorList>
            <person name="Pagani I."/>
            <person name="Chertkov O."/>
            <person name="Lapidus A."/>
            <person name="Lucas S."/>
            <person name="Del Rio T.G."/>
            <person name="Tice H."/>
            <person name="Copeland A."/>
            <person name="Cheng J.F."/>
            <person name="Nolan M."/>
            <person name="Saunders E."/>
            <person name="Pitluck S."/>
            <person name="Held B."/>
            <person name="Goodwin L."/>
            <person name="Liolios K."/>
            <person name="Ovchinikova G."/>
            <person name="Ivanova N."/>
            <person name="Mavromatis K."/>
            <person name="Pati A."/>
            <person name="Chen A."/>
            <person name="Palaniappan K."/>
            <person name="Land M."/>
            <person name="Hauser L."/>
            <person name="Jeffries C.D."/>
            <person name="Detter J.C."/>
            <person name="Han C."/>
            <person name="Tapia R."/>
            <person name="Ngatchou-Djao O.D."/>
            <person name="Rohde M."/>
            <person name="Goker M."/>
            <person name="Spring S."/>
            <person name="Sikorski J."/>
            <person name="Woyke T."/>
            <person name="Bristow J."/>
            <person name="Eisen J.A."/>
            <person name="Markowitz V."/>
            <person name="Hugenholtz P."/>
            <person name="Klenk H.P."/>
            <person name="Kyrpides N.C."/>
        </authorList>
    </citation>
    <scope>NUCLEOTIDE SEQUENCE [LARGE SCALE GENOMIC DNA]</scope>
    <source>
        <strain evidence="3">ATCC 23168 / DSM 4126 / NBRC 15989 / NCIMB 1408 / VKM B-1430 / H-43</strain>
    </source>
</reference>
<protein>
    <submittedName>
        <fullName evidence="2">Uncharacterized protein</fullName>
    </submittedName>
</protein>
<sequence length="258" mass="29118">MKKVYLLFLLFLPFLSQGQYSESIATARPGAANGAGTVGKGILQFQTGIQFDNLSDTSGWYVNNISEHLVVRFGIRERFEISAVMNHINSTEYLSASEESLVRQGLNTSLLRARTKINDNMALQVGIETRLRGKDYQIKYIAPRFRLMYNTNLGKNSSLTTNLGGVWNGNDSKPRGFYVFSYSLSLTNKLSLIAESYGDFIKSGINNYFDIGLGYNINKDMLIDLNGGWGENYPYKSYFITAGISYRMITKFRPEDMK</sequence>
<dbReference type="OrthoDB" id="1014491at2"/>
<dbReference type="STRING" id="643867.Ftrac_2302"/>
<dbReference type="Pfam" id="PF13557">
    <property type="entry name" value="Phenol_MetA_deg"/>
    <property type="match status" value="1"/>
</dbReference>
<organism evidence="2 3">
    <name type="scientific">Marivirga tractuosa (strain ATCC 23168 / DSM 4126 / NBRC 15989 / NCIMB 1408 / VKM B-1430 / H-43)</name>
    <name type="common">Microscilla tractuosa</name>
    <name type="synonym">Flexibacter tractuosus</name>
    <dbReference type="NCBI Taxonomy" id="643867"/>
    <lineage>
        <taxon>Bacteria</taxon>
        <taxon>Pseudomonadati</taxon>
        <taxon>Bacteroidota</taxon>
        <taxon>Cytophagia</taxon>
        <taxon>Cytophagales</taxon>
        <taxon>Marivirgaceae</taxon>
        <taxon>Marivirga</taxon>
    </lineage>
</organism>
<dbReference type="KEGG" id="mtt:Ftrac_2302"/>
<feature type="signal peptide" evidence="1">
    <location>
        <begin position="1"/>
        <end position="18"/>
    </location>
</feature>
<keyword evidence="1" id="KW-0732">Signal</keyword>
<evidence type="ECO:0000313" key="3">
    <source>
        <dbReference type="Proteomes" id="UP000008720"/>
    </source>
</evidence>
<dbReference type="InterPro" id="IPR025737">
    <property type="entry name" value="FApF"/>
</dbReference>